<evidence type="ECO:0000313" key="1">
    <source>
        <dbReference type="EMBL" id="MBP1920205.1"/>
    </source>
</evidence>
<dbReference type="RefSeq" id="WP_209460387.1">
    <property type="nucleotide sequence ID" value="NZ_JAGGKC010000026.1"/>
</dbReference>
<comment type="caution">
    <text evidence="1">The sequence shown here is derived from an EMBL/GenBank/DDBJ whole genome shotgun (WGS) entry which is preliminary data.</text>
</comment>
<sequence length="298" mass="32858">MKKPSIVIPLALLILLQAISLFRIGSLQSQITDLNNQISGVQTSQSSLANSIYTNVENLMKKQASIIDTYDFTFGDVDKTNYAVPVTFIVTPKVSSADTMAKLVLPNETVTMERTGTTYKATSTVSIFEALSATVILSDNGVDKTEKLGEFGLLMEKFIPSYFVTFDGYSGYNKKNGEAAGTYERKGNITLDLHNSGDALFKKASLITEIDGVAVSEHPLADRQVFKVDEKFDLSAGQTIVMYVRAIDSLGLVHKRITNEFSIDSEGNPYDEENWNWNNKETILDENGKILHTSTDGH</sequence>
<gene>
    <name evidence="1" type="ORF">J2Z34_002716</name>
</gene>
<evidence type="ECO:0000313" key="2">
    <source>
        <dbReference type="Proteomes" id="UP001519271"/>
    </source>
</evidence>
<reference evidence="1 2" key="1">
    <citation type="submission" date="2021-03" db="EMBL/GenBank/DDBJ databases">
        <title>Genomic Encyclopedia of Type Strains, Phase IV (KMG-IV): sequencing the most valuable type-strain genomes for metagenomic binning, comparative biology and taxonomic classification.</title>
        <authorList>
            <person name="Goeker M."/>
        </authorList>
    </citation>
    <scope>NUCLEOTIDE SEQUENCE [LARGE SCALE GENOMIC DNA]</scope>
    <source>
        <strain evidence="1 2">DSM 6139</strain>
    </source>
</reference>
<proteinExistence type="predicted"/>
<keyword evidence="2" id="KW-1185">Reference proteome</keyword>
<dbReference type="Proteomes" id="UP001519271">
    <property type="component" value="Unassembled WGS sequence"/>
</dbReference>
<organism evidence="1 2">
    <name type="scientific">Youngiibacter multivorans</name>
    <dbReference type="NCBI Taxonomy" id="937251"/>
    <lineage>
        <taxon>Bacteria</taxon>
        <taxon>Bacillati</taxon>
        <taxon>Bacillota</taxon>
        <taxon>Clostridia</taxon>
        <taxon>Eubacteriales</taxon>
        <taxon>Clostridiaceae</taxon>
        <taxon>Youngiibacter</taxon>
    </lineage>
</organism>
<dbReference type="EMBL" id="JAGGKC010000026">
    <property type="protein sequence ID" value="MBP1920205.1"/>
    <property type="molecule type" value="Genomic_DNA"/>
</dbReference>
<accession>A0ABS4G6L1</accession>
<protein>
    <submittedName>
        <fullName evidence="1">Uncharacterized protein</fullName>
    </submittedName>
</protein>
<name>A0ABS4G6L1_9CLOT</name>